<feature type="region of interest" description="Disordered" evidence="5">
    <location>
        <begin position="86"/>
        <end position="170"/>
    </location>
</feature>
<reference evidence="8 9" key="1">
    <citation type="submission" date="2019-04" db="EMBL/GenBank/DDBJ databases">
        <authorList>
            <consortium name="Wellcome Sanger Institute Data Sharing"/>
        </authorList>
    </citation>
    <scope>NUCLEOTIDE SEQUENCE [LARGE SCALE GENOMIC DNA]</scope>
</reference>
<evidence type="ECO:0000256" key="5">
    <source>
        <dbReference type="SAM" id="MobiDB-lite"/>
    </source>
</evidence>
<evidence type="ECO:0000313" key="8">
    <source>
        <dbReference type="Ensembl" id="ENSSFOP00015068012.1"/>
    </source>
</evidence>
<dbReference type="PROSITE" id="PS50871">
    <property type="entry name" value="C1Q"/>
    <property type="match status" value="1"/>
</dbReference>
<proteinExistence type="predicted"/>
<dbReference type="InterPro" id="IPR008983">
    <property type="entry name" value="Tumour_necrosis_fac-like_dom"/>
</dbReference>
<dbReference type="OrthoDB" id="5983381at2759"/>
<dbReference type="PANTHER" id="PTHR15427:SF54">
    <property type="entry name" value="C1Q DOMAIN-CONTAINING PROTEIN"/>
    <property type="match status" value="1"/>
</dbReference>
<evidence type="ECO:0000256" key="4">
    <source>
        <dbReference type="ARBA" id="ARBA00022729"/>
    </source>
</evidence>
<evidence type="ECO:0000256" key="1">
    <source>
        <dbReference type="ARBA" id="ARBA00004498"/>
    </source>
</evidence>
<dbReference type="InterPro" id="IPR050392">
    <property type="entry name" value="Collagen/C1q_domain"/>
</dbReference>
<dbReference type="SUPFAM" id="SSF49842">
    <property type="entry name" value="TNF-like"/>
    <property type="match status" value="1"/>
</dbReference>
<keyword evidence="2" id="KW-0964">Secreted</keyword>
<dbReference type="SMART" id="SM00110">
    <property type="entry name" value="C1Q"/>
    <property type="match status" value="1"/>
</dbReference>
<dbReference type="Proteomes" id="UP000694397">
    <property type="component" value="Chromosome 25"/>
</dbReference>
<dbReference type="InterPro" id="IPR001073">
    <property type="entry name" value="C1q_dom"/>
</dbReference>
<feature type="transmembrane region" description="Helical" evidence="6">
    <location>
        <begin position="42"/>
        <end position="65"/>
    </location>
</feature>
<comment type="subcellular location">
    <subcellularLocation>
        <location evidence="1">Secreted</location>
        <location evidence="1">Extracellular space</location>
        <location evidence="1">Extracellular matrix</location>
    </subcellularLocation>
</comment>
<evidence type="ECO:0000313" key="9">
    <source>
        <dbReference type="Proteomes" id="UP000694397"/>
    </source>
</evidence>
<dbReference type="PANTHER" id="PTHR15427">
    <property type="entry name" value="EMILIN ELASTIN MICROFIBRIL INTERFACE-LOCATED PROTEIN ELASTIN MICROFIBRIL INTERFACER"/>
    <property type="match status" value="1"/>
</dbReference>
<name>A0A8C9W0V4_SCLFO</name>
<keyword evidence="4" id="KW-0732">Signal</keyword>
<keyword evidence="9" id="KW-1185">Reference proteome</keyword>
<dbReference type="GO" id="GO:0005581">
    <property type="term" value="C:collagen trimer"/>
    <property type="evidence" value="ECO:0007669"/>
    <property type="project" value="UniProtKB-KW"/>
</dbReference>
<dbReference type="PRINTS" id="PR00007">
    <property type="entry name" value="COMPLEMNTC1Q"/>
</dbReference>
<evidence type="ECO:0000259" key="7">
    <source>
        <dbReference type="PROSITE" id="PS50871"/>
    </source>
</evidence>
<evidence type="ECO:0000256" key="6">
    <source>
        <dbReference type="SAM" id="Phobius"/>
    </source>
</evidence>
<dbReference type="Pfam" id="PF01391">
    <property type="entry name" value="Collagen"/>
    <property type="match status" value="2"/>
</dbReference>
<dbReference type="Ensembl" id="ENSSFOT00015054452.1">
    <property type="protein sequence ID" value="ENSSFOP00015068012.1"/>
    <property type="gene ID" value="ENSSFOG00015025119.1"/>
</dbReference>
<dbReference type="AlphaFoldDB" id="A0A8C9W0V4"/>
<keyword evidence="6" id="KW-0472">Membrane</keyword>
<dbReference type="GeneTree" id="ENSGT00940000155435"/>
<keyword evidence="6" id="KW-1133">Transmembrane helix</keyword>
<feature type="domain" description="C1q" evidence="7">
    <location>
        <begin position="169"/>
        <end position="301"/>
    </location>
</feature>
<evidence type="ECO:0000256" key="3">
    <source>
        <dbReference type="ARBA" id="ARBA00022530"/>
    </source>
</evidence>
<protein>
    <recommendedName>
        <fullName evidence="7">C1q domain-containing protein</fullName>
    </recommendedName>
</protein>
<keyword evidence="6" id="KW-0812">Transmembrane</keyword>
<reference evidence="8" key="3">
    <citation type="submission" date="2025-09" db="UniProtKB">
        <authorList>
            <consortium name="Ensembl"/>
        </authorList>
    </citation>
    <scope>IDENTIFICATION</scope>
</reference>
<evidence type="ECO:0000256" key="2">
    <source>
        <dbReference type="ARBA" id="ARBA00022525"/>
    </source>
</evidence>
<keyword evidence="3" id="KW-0272">Extracellular matrix</keyword>
<dbReference type="InterPro" id="IPR008160">
    <property type="entry name" value="Collagen"/>
</dbReference>
<sequence length="356" mass="37369">MPDADGGPGRAAPGHPLVLRLLVLQGLPGSQGRERKQRAARWGTLLLLLLGTVSRAVLTVLTVLIPDQGAPGPVGPRGLQGVQGLMGPQGQKGDMGLMGPTGLPGPQGPKGDQGPEGMCNCRDGVEGEKGDKGAPGSPGDKGEQGFQGPPGLNGQKGDIGEEGLPGPCSPTIQSAFSAALDVNYPMADQPVAFRRVLYNVQNNYNPDMGVYQAPVNGTYVFSYNLAVFGRPLKVGLYANFRPVARSTSLSDNVGVSQLMVLHLAARDQVWLQVKDFYNGMFTAAETSSTFSGYLLYPDTCELPVFRDFSAPMQGDYSWDGPEAAHGPTPIRPGVTAPPPPTNTPPLCRGKAIALNK</sequence>
<dbReference type="Gene3D" id="2.60.120.40">
    <property type="match status" value="1"/>
</dbReference>
<feature type="compositionally biased region" description="Basic and acidic residues" evidence="5">
    <location>
        <begin position="123"/>
        <end position="132"/>
    </location>
</feature>
<accession>A0A8C9W0V4</accession>
<feature type="region of interest" description="Disordered" evidence="5">
    <location>
        <begin position="319"/>
        <end position="348"/>
    </location>
</feature>
<reference evidence="8" key="2">
    <citation type="submission" date="2025-08" db="UniProtKB">
        <authorList>
            <consortium name="Ensembl"/>
        </authorList>
    </citation>
    <scope>IDENTIFICATION</scope>
</reference>
<organism evidence="8 9">
    <name type="scientific">Scleropages formosus</name>
    <name type="common">Asian bonytongue</name>
    <name type="synonym">Osteoglossum formosum</name>
    <dbReference type="NCBI Taxonomy" id="113540"/>
    <lineage>
        <taxon>Eukaryota</taxon>
        <taxon>Metazoa</taxon>
        <taxon>Chordata</taxon>
        <taxon>Craniata</taxon>
        <taxon>Vertebrata</taxon>
        <taxon>Euteleostomi</taxon>
        <taxon>Actinopterygii</taxon>
        <taxon>Neopterygii</taxon>
        <taxon>Teleostei</taxon>
        <taxon>Osteoglossocephala</taxon>
        <taxon>Osteoglossomorpha</taxon>
        <taxon>Osteoglossiformes</taxon>
        <taxon>Osteoglossidae</taxon>
        <taxon>Scleropages</taxon>
    </lineage>
</organism>
<dbReference type="Pfam" id="PF00386">
    <property type="entry name" value="C1q"/>
    <property type="match status" value="1"/>
</dbReference>